<protein>
    <recommendedName>
        <fullName evidence="4">rhamnogalacturonan endolyase</fullName>
        <ecNumber evidence="4">4.2.2.23</ecNumber>
    </recommendedName>
</protein>
<dbReference type="Pfam" id="PF14686">
    <property type="entry name" value="fn3_3"/>
    <property type="match status" value="1"/>
</dbReference>
<dbReference type="EC" id="4.2.2.23" evidence="4"/>
<dbReference type="Gene3D" id="2.60.40.1120">
    <property type="entry name" value="Carboxypeptidase-like, regulatory domain"/>
    <property type="match status" value="1"/>
</dbReference>
<evidence type="ECO:0000256" key="6">
    <source>
        <dbReference type="ARBA" id="ARBA00022729"/>
    </source>
</evidence>
<feature type="chain" id="PRO_5018188802" description="rhamnogalacturonan endolyase" evidence="8">
    <location>
        <begin position="33"/>
        <end position="638"/>
    </location>
</feature>
<dbReference type="Gene3D" id="2.60.120.260">
    <property type="entry name" value="Galactose-binding domain-like"/>
    <property type="match status" value="1"/>
</dbReference>
<dbReference type="InterPro" id="IPR010325">
    <property type="entry name" value="Rhamnogal_lyase"/>
</dbReference>
<evidence type="ECO:0000259" key="9">
    <source>
        <dbReference type="Pfam" id="PF14683"/>
    </source>
</evidence>
<evidence type="ECO:0000256" key="7">
    <source>
        <dbReference type="ARBA" id="ARBA00023239"/>
    </source>
</evidence>
<evidence type="ECO:0000313" key="11">
    <source>
        <dbReference type="Proteomes" id="UP000087766"/>
    </source>
</evidence>
<dbReference type="InterPro" id="IPR051850">
    <property type="entry name" value="Polysacch_Lyase_4"/>
</dbReference>
<dbReference type="InterPro" id="IPR008979">
    <property type="entry name" value="Galactose-bd-like_sf"/>
</dbReference>
<name>A0A3Q0EJR7_VIGRR</name>
<dbReference type="PANTHER" id="PTHR32018">
    <property type="entry name" value="RHAMNOGALACTURONATE LYASE FAMILY PROTEIN"/>
    <property type="match status" value="1"/>
</dbReference>
<reference evidence="12" key="2">
    <citation type="submission" date="2025-08" db="UniProtKB">
        <authorList>
            <consortium name="RefSeq"/>
        </authorList>
    </citation>
    <scope>IDENTIFICATION</scope>
    <source>
        <tissue evidence="12">Leaf</tissue>
    </source>
</reference>
<keyword evidence="7" id="KW-0456">Lyase</keyword>
<evidence type="ECO:0000313" key="12">
    <source>
        <dbReference type="RefSeq" id="XP_022631346.1"/>
    </source>
</evidence>
<comment type="catalytic activity">
    <reaction evidence="1">
        <text>Endotype eliminative cleavage of L-alpha-rhamnopyranosyl-(1-&gt;4)-alpha-D-galactopyranosyluronic acid bonds of rhamnogalacturonan I domains in ramified hairy regions of pectin leaving L-rhamnopyranose at the reducing end and 4-deoxy-4,5-unsaturated D-galactopyranosyluronic acid at the non-reducing end.</text>
        <dbReference type="EC" id="4.2.2.23"/>
    </reaction>
</comment>
<gene>
    <name evidence="12" type="primary">LOC106776759</name>
</gene>
<sequence length="638" mass="71799">MMVETDTGKQVPIQRWFRMALLLSLIFFGACSDTSESVSFSRGLKTTPAAVQLNKDEDQVVIGNGIVSLNLSNPEGYIIGLYYDGTQNILNNKNEEFDRGYLDVVWNENGKPGIFERIDGANFSVIEASDTVVEVSFLKTWTASMKGSSVPINIDLRYILRRGDSGFYSYAIFTRPPGLPAVTVYQIRIVYKLDEDRFHYMAISDTRQRKMPTAEDRRTGKVLAYPEAVLLTHATDPQIRGEVDDKYQYSAENKDNSVHGWIAEDDSVPVGFWVITPTNEFRNAGPVKQELTSHVGPISLSMFTSTHYAGKKLSNEEKKWPYDFIGSKDFIPPSQRGMVSGKLQVKDGGGMAQPAKSSYVGLALPGDAGSWQIESKGYQFWTQTDKDGSFSITNIVPGKYTLYAWVPGFIGNYKYQINVVITPGDNINLGSLVYKPPRNGPTLWEIGIPDRSAAEFYVPDVYPGLVNKLYLKDSKNGFRQYGLWGRYTDLYPKKDLIFTVGVSDYHKDWFYAQVTRSTKTSKFMPTTWQIQFQLENIIKGNYTLQLALASATNSKLEVRFNKPNSNPPYFTTEELIGDDNAIARHGIHGLYELYSVGVDSNQLVKGKNTIYLTQSNAKTPFEGIMYDYIRLESLTTIK</sequence>
<keyword evidence="5" id="KW-0964">Secreted</keyword>
<comment type="subcellular location">
    <subcellularLocation>
        <location evidence="2">Secreted</location>
    </subcellularLocation>
</comment>
<feature type="signal peptide" evidence="8">
    <location>
        <begin position="1"/>
        <end position="32"/>
    </location>
</feature>
<dbReference type="InterPro" id="IPR029411">
    <property type="entry name" value="RG-lyase_III"/>
</dbReference>
<dbReference type="SUPFAM" id="SSF49452">
    <property type="entry name" value="Starch-binding domain-like"/>
    <property type="match status" value="1"/>
</dbReference>
<reference evidence="11" key="1">
    <citation type="journal article" date="2014" name="Nat. Commun.">
        <title>Genome sequence of mungbean and insights into evolution within Vigna species.</title>
        <authorList>
            <person name="Kang Y.J."/>
            <person name="Kim S.K."/>
            <person name="Kim M.Y."/>
            <person name="Lestari P."/>
            <person name="Kim K.H."/>
            <person name="Ha B.K."/>
            <person name="Jun T.H."/>
            <person name="Hwang W.J."/>
            <person name="Lee T."/>
            <person name="Lee J."/>
            <person name="Shim S."/>
            <person name="Yoon M.Y."/>
            <person name="Jang Y.E."/>
            <person name="Han K.S."/>
            <person name="Taeprayoon P."/>
            <person name="Yoon N."/>
            <person name="Somta P."/>
            <person name="Tanya P."/>
            <person name="Kim K.S."/>
            <person name="Gwag J.G."/>
            <person name="Moon J.K."/>
            <person name="Lee Y.H."/>
            <person name="Park B.S."/>
            <person name="Bombarely A."/>
            <person name="Doyle J.J."/>
            <person name="Jackson S.A."/>
            <person name="Schafleitner R."/>
            <person name="Srinives P."/>
            <person name="Varshney R.K."/>
            <person name="Lee S.H."/>
        </authorList>
    </citation>
    <scope>NUCLEOTIDE SEQUENCE [LARGE SCALE GENOMIC DNA]</scope>
    <source>
        <strain evidence="11">cv. VC1973A</strain>
    </source>
</reference>
<dbReference type="GO" id="GO:0005975">
    <property type="term" value="P:carbohydrate metabolic process"/>
    <property type="evidence" value="ECO:0007669"/>
    <property type="project" value="InterPro"/>
</dbReference>
<evidence type="ECO:0000256" key="4">
    <source>
        <dbReference type="ARBA" id="ARBA00012437"/>
    </source>
</evidence>
<proteinExistence type="inferred from homology"/>
<dbReference type="CDD" id="cd10316">
    <property type="entry name" value="RGL4_M"/>
    <property type="match status" value="1"/>
</dbReference>
<evidence type="ECO:0000256" key="2">
    <source>
        <dbReference type="ARBA" id="ARBA00004613"/>
    </source>
</evidence>
<dbReference type="CDD" id="cd10320">
    <property type="entry name" value="RGL4_N"/>
    <property type="match status" value="1"/>
</dbReference>
<keyword evidence="6 8" id="KW-0732">Signal</keyword>
<dbReference type="SUPFAM" id="SSF49785">
    <property type="entry name" value="Galactose-binding domain-like"/>
    <property type="match status" value="1"/>
</dbReference>
<keyword evidence="11" id="KW-1185">Reference proteome</keyword>
<feature type="domain" description="Rhamnogalacturonan lyase" evidence="9">
    <location>
        <begin position="442"/>
        <end position="631"/>
    </location>
</feature>
<dbReference type="GO" id="GO:0005576">
    <property type="term" value="C:extracellular region"/>
    <property type="evidence" value="ECO:0007669"/>
    <property type="project" value="UniProtKB-SubCell"/>
</dbReference>
<dbReference type="Pfam" id="PF14683">
    <property type="entry name" value="CBM-like"/>
    <property type="match status" value="1"/>
</dbReference>
<dbReference type="PANTHER" id="PTHR32018:SF6">
    <property type="entry name" value="RHAMNOGALACTURONAN ENDOLYASE"/>
    <property type="match status" value="1"/>
</dbReference>
<evidence type="ECO:0000256" key="1">
    <source>
        <dbReference type="ARBA" id="ARBA00001324"/>
    </source>
</evidence>
<dbReference type="CDD" id="cd10317">
    <property type="entry name" value="RGL4_C"/>
    <property type="match status" value="1"/>
</dbReference>
<dbReference type="RefSeq" id="XP_022631346.1">
    <property type="nucleotide sequence ID" value="XM_022775625.1"/>
</dbReference>
<dbReference type="GeneID" id="106776759"/>
<dbReference type="GO" id="GO:0102210">
    <property type="term" value="F:rhamnogalacturonan endolyase activity"/>
    <property type="evidence" value="ECO:0007669"/>
    <property type="project" value="UniProtKB-EC"/>
</dbReference>
<accession>A0A3Q0EJR7</accession>
<dbReference type="InterPro" id="IPR029413">
    <property type="entry name" value="RG-lyase_II"/>
</dbReference>
<comment type="similarity">
    <text evidence="3">Belongs to the polysaccharide lyase 4 family.</text>
</comment>
<dbReference type="SUPFAM" id="SSF74650">
    <property type="entry name" value="Galactose mutarotase-like"/>
    <property type="match status" value="1"/>
</dbReference>
<evidence type="ECO:0000256" key="8">
    <source>
        <dbReference type="SAM" id="SignalP"/>
    </source>
</evidence>
<dbReference type="InterPro" id="IPR014718">
    <property type="entry name" value="GH-type_carb-bd"/>
</dbReference>
<evidence type="ECO:0000256" key="3">
    <source>
        <dbReference type="ARBA" id="ARBA00010418"/>
    </source>
</evidence>
<feature type="domain" description="Rhamnogalacturonan lyase" evidence="10">
    <location>
        <begin position="356"/>
        <end position="429"/>
    </location>
</feature>
<evidence type="ECO:0000256" key="5">
    <source>
        <dbReference type="ARBA" id="ARBA00022525"/>
    </source>
</evidence>
<dbReference type="Proteomes" id="UP000087766">
    <property type="component" value="Chromosome 11"/>
</dbReference>
<evidence type="ECO:0000259" key="10">
    <source>
        <dbReference type="Pfam" id="PF14686"/>
    </source>
</evidence>
<dbReference type="Gene3D" id="2.70.98.10">
    <property type="match status" value="1"/>
</dbReference>
<dbReference type="InterPro" id="IPR013784">
    <property type="entry name" value="Carb-bd-like_fold"/>
</dbReference>
<organism evidence="11 12">
    <name type="scientific">Vigna radiata var. radiata</name>
    <name type="common">Mung bean</name>
    <name type="synonym">Phaseolus aureus</name>
    <dbReference type="NCBI Taxonomy" id="3916"/>
    <lineage>
        <taxon>Eukaryota</taxon>
        <taxon>Viridiplantae</taxon>
        <taxon>Streptophyta</taxon>
        <taxon>Embryophyta</taxon>
        <taxon>Tracheophyta</taxon>
        <taxon>Spermatophyta</taxon>
        <taxon>Magnoliopsida</taxon>
        <taxon>eudicotyledons</taxon>
        <taxon>Gunneridae</taxon>
        <taxon>Pentapetalae</taxon>
        <taxon>rosids</taxon>
        <taxon>fabids</taxon>
        <taxon>Fabales</taxon>
        <taxon>Fabaceae</taxon>
        <taxon>Papilionoideae</taxon>
        <taxon>50 kb inversion clade</taxon>
        <taxon>NPAAA clade</taxon>
        <taxon>indigoferoid/millettioid clade</taxon>
        <taxon>Phaseoleae</taxon>
        <taxon>Vigna</taxon>
    </lineage>
</organism>
<dbReference type="AlphaFoldDB" id="A0A3Q0EJR7"/>
<dbReference type="GO" id="GO:0030246">
    <property type="term" value="F:carbohydrate binding"/>
    <property type="evidence" value="ECO:0007669"/>
    <property type="project" value="InterPro"/>
</dbReference>
<dbReference type="Pfam" id="PF06045">
    <property type="entry name" value="Rhamnogal_lyase"/>
    <property type="match status" value="1"/>
</dbReference>
<dbReference type="InterPro" id="IPR011013">
    <property type="entry name" value="Gal_mutarotase_sf_dom"/>
</dbReference>